<dbReference type="InterPro" id="IPR013096">
    <property type="entry name" value="Cupin_2"/>
</dbReference>
<dbReference type="Proteomes" id="UP001164390">
    <property type="component" value="Chromosome"/>
</dbReference>
<evidence type="ECO:0000256" key="2">
    <source>
        <dbReference type="ARBA" id="ARBA00023125"/>
    </source>
</evidence>
<dbReference type="SUPFAM" id="SSF46689">
    <property type="entry name" value="Homeodomain-like"/>
    <property type="match status" value="2"/>
</dbReference>
<reference evidence="6" key="1">
    <citation type="submission" date="2022-01" db="EMBL/GenBank/DDBJ databases">
        <title>Nocardioidaceae gen. sp. A5X3R13.</title>
        <authorList>
            <person name="Lopez Marin M.A."/>
            <person name="Uhlik O."/>
        </authorList>
    </citation>
    <scope>NUCLEOTIDE SEQUENCE</scope>
    <source>
        <strain evidence="6">A5X3R13</strain>
    </source>
</reference>
<protein>
    <submittedName>
        <fullName evidence="6">AraC family transcriptional regulator</fullName>
    </submittedName>
</protein>
<dbReference type="PROSITE" id="PS00041">
    <property type="entry name" value="HTH_ARAC_FAMILY_1"/>
    <property type="match status" value="1"/>
</dbReference>
<dbReference type="RefSeq" id="WP_271632151.1">
    <property type="nucleotide sequence ID" value="NZ_CP094970.1"/>
</dbReference>
<dbReference type="Pfam" id="PF07883">
    <property type="entry name" value="Cupin_2"/>
    <property type="match status" value="1"/>
</dbReference>
<dbReference type="PANTHER" id="PTHR46796:SF13">
    <property type="entry name" value="HTH-TYPE TRANSCRIPTIONAL ACTIVATOR RHAS"/>
    <property type="match status" value="1"/>
</dbReference>
<dbReference type="Pfam" id="PF12833">
    <property type="entry name" value="HTH_18"/>
    <property type="match status" value="1"/>
</dbReference>
<dbReference type="GO" id="GO:0003700">
    <property type="term" value="F:DNA-binding transcription factor activity"/>
    <property type="evidence" value="ECO:0007669"/>
    <property type="project" value="InterPro"/>
</dbReference>
<dbReference type="SMART" id="SM00342">
    <property type="entry name" value="HTH_ARAC"/>
    <property type="match status" value="1"/>
</dbReference>
<evidence type="ECO:0000313" key="6">
    <source>
        <dbReference type="EMBL" id="UYM03542.1"/>
    </source>
</evidence>
<feature type="compositionally biased region" description="Basic and acidic residues" evidence="4">
    <location>
        <begin position="261"/>
        <end position="275"/>
    </location>
</feature>
<keyword evidence="1" id="KW-0805">Transcription regulation</keyword>
<proteinExistence type="predicted"/>
<keyword evidence="2" id="KW-0238">DNA-binding</keyword>
<gene>
    <name evidence="6" type="ORF">L0C25_13345</name>
</gene>
<dbReference type="InterPro" id="IPR050204">
    <property type="entry name" value="AraC_XylS_family_regulators"/>
</dbReference>
<evidence type="ECO:0000256" key="4">
    <source>
        <dbReference type="SAM" id="MobiDB-lite"/>
    </source>
</evidence>
<dbReference type="EMBL" id="CP094970">
    <property type="protein sequence ID" value="UYM03542.1"/>
    <property type="molecule type" value="Genomic_DNA"/>
</dbReference>
<dbReference type="SUPFAM" id="SSF51182">
    <property type="entry name" value="RmlC-like cupins"/>
    <property type="match status" value="1"/>
</dbReference>
<dbReference type="PROSITE" id="PS01124">
    <property type="entry name" value="HTH_ARAC_FAMILY_2"/>
    <property type="match status" value="1"/>
</dbReference>
<dbReference type="PANTHER" id="PTHR46796">
    <property type="entry name" value="HTH-TYPE TRANSCRIPTIONAL ACTIVATOR RHAS-RELATED"/>
    <property type="match status" value="1"/>
</dbReference>
<sequence>MEWELDVMWRERLPAGLAMTDPTARWAYVLEGEVVLETAGSRATLGAGDAALVDQRTAYRLTAAADSEVVHADLRHVVPSPPLPSPLVVTGFRSQHPGVAELVGGCPLDAGCRSTLFAVSYAGLVGAAMTSSWLAADEHNGDSADAEVADVLAALASRPGESWTLDRMADLVHLSRSALTDRFRRTVGRSPMQLLREVRMQQARKLLGEPSVPVTRIAFEVGYGSVAAFSRAFAAQHGESPQAWRVDSVAGNAEQCPDQAGRSRGDRADEQRRTYAEPVQQRPA</sequence>
<keyword evidence="7" id="KW-1185">Reference proteome</keyword>
<name>A0AA46TEX0_9ACTN</name>
<evidence type="ECO:0000256" key="1">
    <source>
        <dbReference type="ARBA" id="ARBA00023015"/>
    </source>
</evidence>
<accession>A0AA46TEX0</accession>
<dbReference type="Gene3D" id="2.60.120.10">
    <property type="entry name" value="Jelly Rolls"/>
    <property type="match status" value="1"/>
</dbReference>
<keyword evidence="3" id="KW-0804">Transcription</keyword>
<evidence type="ECO:0000313" key="7">
    <source>
        <dbReference type="Proteomes" id="UP001164390"/>
    </source>
</evidence>
<evidence type="ECO:0000259" key="5">
    <source>
        <dbReference type="PROSITE" id="PS01124"/>
    </source>
</evidence>
<dbReference type="GO" id="GO:0043565">
    <property type="term" value="F:sequence-specific DNA binding"/>
    <property type="evidence" value="ECO:0007669"/>
    <property type="project" value="InterPro"/>
</dbReference>
<dbReference type="KEGG" id="sgrg:L0C25_13345"/>
<organism evidence="6 7">
    <name type="scientific">Solicola gregarius</name>
    <dbReference type="NCBI Taxonomy" id="2908642"/>
    <lineage>
        <taxon>Bacteria</taxon>
        <taxon>Bacillati</taxon>
        <taxon>Actinomycetota</taxon>
        <taxon>Actinomycetes</taxon>
        <taxon>Propionibacteriales</taxon>
        <taxon>Nocardioidaceae</taxon>
        <taxon>Solicola</taxon>
    </lineage>
</organism>
<dbReference type="InterPro" id="IPR009057">
    <property type="entry name" value="Homeodomain-like_sf"/>
</dbReference>
<dbReference type="InterPro" id="IPR014710">
    <property type="entry name" value="RmlC-like_jellyroll"/>
</dbReference>
<dbReference type="Gene3D" id="1.10.10.60">
    <property type="entry name" value="Homeodomain-like"/>
    <property type="match status" value="2"/>
</dbReference>
<dbReference type="InterPro" id="IPR011051">
    <property type="entry name" value="RmlC_Cupin_sf"/>
</dbReference>
<evidence type="ECO:0000256" key="3">
    <source>
        <dbReference type="ARBA" id="ARBA00023163"/>
    </source>
</evidence>
<feature type="domain" description="HTH araC/xylS-type" evidence="5">
    <location>
        <begin position="149"/>
        <end position="247"/>
    </location>
</feature>
<dbReference type="InterPro" id="IPR018060">
    <property type="entry name" value="HTH_AraC"/>
</dbReference>
<dbReference type="InterPro" id="IPR018062">
    <property type="entry name" value="HTH_AraC-typ_CS"/>
</dbReference>
<feature type="region of interest" description="Disordered" evidence="4">
    <location>
        <begin position="247"/>
        <end position="284"/>
    </location>
</feature>
<dbReference type="AlphaFoldDB" id="A0AA46TEX0"/>